<dbReference type="PANTHER" id="PTHR31672">
    <property type="entry name" value="BNACNNG10540D PROTEIN"/>
    <property type="match status" value="1"/>
</dbReference>
<dbReference type="EnsemblPlants" id="ONIVA08G18070.1">
    <property type="protein sequence ID" value="ONIVA08G18070.1"/>
    <property type="gene ID" value="ONIVA08G18070"/>
</dbReference>
<organism evidence="3">
    <name type="scientific">Oryza nivara</name>
    <name type="common">Indian wild rice</name>
    <name type="synonym">Oryza sativa f. spontanea</name>
    <dbReference type="NCBI Taxonomy" id="4536"/>
    <lineage>
        <taxon>Eukaryota</taxon>
        <taxon>Viridiplantae</taxon>
        <taxon>Streptophyta</taxon>
        <taxon>Embryophyta</taxon>
        <taxon>Tracheophyta</taxon>
        <taxon>Spermatophyta</taxon>
        <taxon>Magnoliopsida</taxon>
        <taxon>Liliopsida</taxon>
        <taxon>Poales</taxon>
        <taxon>Poaceae</taxon>
        <taxon>BOP clade</taxon>
        <taxon>Oryzoideae</taxon>
        <taxon>Oryzeae</taxon>
        <taxon>Oryzinae</taxon>
        <taxon>Oryza</taxon>
    </lineage>
</organism>
<dbReference type="SUPFAM" id="SSF81383">
    <property type="entry name" value="F-box domain"/>
    <property type="match status" value="1"/>
</dbReference>
<dbReference type="eggNOG" id="ENOG502T151">
    <property type="taxonomic scope" value="Eukaryota"/>
</dbReference>
<dbReference type="Proteomes" id="UP000006591">
    <property type="component" value="Chromosome 8"/>
</dbReference>
<dbReference type="Pfam" id="PF00646">
    <property type="entry name" value="F-box"/>
    <property type="match status" value="1"/>
</dbReference>
<evidence type="ECO:0000313" key="4">
    <source>
        <dbReference type="Proteomes" id="UP000006591"/>
    </source>
</evidence>
<reference evidence="3" key="1">
    <citation type="submission" date="2015-04" db="UniProtKB">
        <authorList>
            <consortium name="EnsemblPlants"/>
        </authorList>
    </citation>
    <scope>IDENTIFICATION</scope>
    <source>
        <strain evidence="3">SL10</strain>
    </source>
</reference>
<name>A0A0E0ICN6_ORYNI</name>
<keyword evidence="4" id="KW-1185">Reference proteome</keyword>
<accession>A0A0E0ICN6</accession>
<evidence type="ECO:0000256" key="1">
    <source>
        <dbReference type="SAM" id="MobiDB-lite"/>
    </source>
</evidence>
<reference evidence="3" key="2">
    <citation type="submission" date="2018-04" db="EMBL/GenBank/DDBJ databases">
        <title>OnivRS2 (Oryza nivara Reference Sequence Version 2).</title>
        <authorList>
            <person name="Zhang J."/>
            <person name="Kudrna D."/>
            <person name="Lee S."/>
            <person name="Talag J."/>
            <person name="Rajasekar S."/>
            <person name="Welchert J."/>
            <person name="Hsing Y.-I."/>
            <person name="Wing R.A."/>
        </authorList>
    </citation>
    <scope>NUCLEOTIDE SEQUENCE [LARGE SCALE GENOMIC DNA]</scope>
    <source>
        <strain evidence="3">SL10</strain>
    </source>
</reference>
<proteinExistence type="predicted"/>
<dbReference type="PANTHER" id="PTHR31672:SF13">
    <property type="entry name" value="F-BOX PROTEIN CPR30-LIKE"/>
    <property type="match status" value="1"/>
</dbReference>
<dbReference type="Gramene" id="ONIVA08G18070.1">
    <property type="protein sequence ID" value="ONIVA08G18070.1"/>
    <property type="gene ID" value="ONIVA08G18070"/>
</dbReference>
<dbReference type="Gene3D" id="1.20.1280.50">
    <property type="match status" value="1"/>
</dbReference>
<evidence type="ECO:0000259" key="2">
    <source>
        <dbReference type="SMART" id="SM00256"/>
    </source>
</evidence>
<dbReference type="InterPro" id="IPR050796">
    <property type="entry name" value="SCF_F-box_component"/>
</dbReference>
<dbReference type="OMA" id="QWEQRFS"/>
<dbReference type="Pfam" id="PF08268">
    <property type="entry name" value="FBA_3"/>
    <property type="match status" value="1"/>
</dbReference>
<dbReference type="InterPro" id="IPR036047">
    <property type="entry name" value="F-box-like_dom_sf"/>
</dbReference>
<dbReference type="InterPro" id="IPR017451">
    <property type="entry name" value="F-box-assoc_interact_dom"/>
</dbReference>
<dbReference type="SMART" id="SM00256">
    <property type="entry name" value="FBOX"/>
    <property type="match status" value="1"/>
</dbReference>
<dbReference type="HOGENOM" id="CLU_034248_3_1_1"/>
<evidence type="ECO:0000313" key="3">
    <source>
        <dbReference type="EnsemblPlants" id="ONIVA08G18070.1"/>
    </source>
</evidence>
<protein>
    <recommendedName>
        <fullName evidence="2">F-box domain-containing protein</fullName>
    </recommendedName>
</protein>
<feature type="domain" description="F-box" evidence="2">
    <location>
        <begin position="15"/>
        <end position="56"/>
    </location>
</feature>
<sequence>METVATEPGTCLRRLPDDLVADEILTRLPARSLARFASVCGAWRAAISGDPSSFLRRRRKKEHSSSFLLLLYALVEDAERRLAFSNHVPFYRLRWPDDGGDGAPQLVHVSVFGDGGEEPTLSLPRTCDGLVLLPNGDDVHVINPATGDVLTLPQSSRVAAAADHSTGLGLDTRTNTYKVARYIHLSTAAAAAAAEDDGAAVMEVFTIGHGDAAAWRETTTPPPPSYPVCHVRTAIHSRGNLFWKLQLRRSPAAAAAGSFLLLRFNLAHETFTVVHHPRPPSHLPSADQNGEPPPPPPPLLSELDGELCLGLLVSGRQELWVYSNNGGGGGGGGGDDRWQWEQRFSIAVSGPDAMYLPLGVLRRHDRLLLQKGVHLYHHDSGGGEESVREVARMDEFEFEWSFPGEPYAFMVIPYTESLVRVTAARPINKTAAATATAGETAATMMATPERPKRARRANSRYIGDMWDV</sequence>
<dbReference type="InterPro" id="IPR001810">
    <property type="entry name" value="F-box_dom"/>
</dbReference>
<dbReference type="AlphaFoldDB" id="A0A0E0ICN6"/>
<dbReference type="NCBIfam" id="TIGR01640">
    <property type="entry name" value="F_box_assoc_1"/>
    <property type="match status" value="1"/>
</dbReference>
<feature type="region of interest" description="Disordered" evidence="1">
    <location>
        <begin position="277"/>
        <end position="300"/>
    </location>
</feature>
<dbReference type="InterPro" id="IPR013187">
    <property type="entry name" value="F-box-assoc_dom_typ3"/>
</dbReference>